<feature type="compositionally biased region" description="Pro residues" evidence="7">
    <location>
        <begin position="1454"/>
        <end position="1463"/>
    </location>
</feature>
<feature type="compositionally biased region" description="Pro residues" evidence="7">
    <location>
        <begin position="4090"/>
        <end position="4099"/>
    </location>
</feature>
<evidence type="ECO:0000313" key="11">
    <source>
        <dbReference type="Proteomes" id="UP000612055"/>
    </source>
</evidence>
<reference evidence="10" key="1">
    <citation type="journal article" date="2020" name="bioRxiv">
        <title>Comparative genomics of Chlamydomonas.</title>
        <authorList>
            <person name="Craig R.J."/>
            <person name="Hasan A.R."/>
            <person name="Ness R.W."/>
            <person name="Keightley P.D."/>
        </authorList>
    </citation>
    <scope>NUCLEOTIDE SEQUENCE</scope>
    <source>
        <strain evidence="10">CCAP 11/70</strain>
    </source>
</reference>
<evidence type="ECO:0000256" key="8">
    <source>
        <dbReference type="SAM" id="SignalP"/>
    </source>
</evidence>
<dbReference type="PROSITE" id="PS00108">
    <property type="entry name" value="PROTEIN_KINASE_ST"/>
    <property type="match status" value="3"/>
</dbReference>
<feature type="region of interest" description="Disordered" evidence="7">
    <location>
        <begin position="2805"/>
        <end position="2878"/>
    </location>
</feature>
<evidence type="ECO:0000256" key="3">
    <source>
        <dbReference type="ARBA" id="ARBA00022741"/>
    </source>
</evidence>
<dbReference type="Pfam" id="PF07714">
    <property type="entry name" value="PK_Tyr_Ser-Thr"/>
    <property type="match status" value="3"/>
</dbReference>
<dbReference type="Proteomes" id="UP000612055">
    <property type="component" value="Unassembled WGS sequence"/>
</dbReference>
<evidence type="ECO:0000259" key="9">
    <source>
        <dbReference type="PROSITE" id="PS50011"/>
    </source>
</evidence>
<feature type="compositionally biased region" description="Polar residues" evidence="7">
    <location>
        <begin position="1431"/>
        <end position="1449"/>
    </location>
</feature>
<evidence type="ECO:0000256" key="2">
    <source>
        <dbReference type="ARBA" id="ARBA00022679"/>
    </source>
</evidence>
<keyword evidence="4" id="KW-0418">Kinase</keyword>
<dbReference type="Pfam" id="PF00069">
    <property type="entry name" value="Pkinase"/>
    <property type="match status" value="3"/>
</dbReference>
<dbReference type="PANTHER" id="PTHR44329:SF214">
    <property type="entry name" value="PROTEIN KINASE DOMAIN-CONTAINING PROTEIN"/>
    <property type="match status" value="1"/>
</dbReference>
<dbReference type="OrthoDB" id="561058at2759"/>
<gene>
    <name evidence="10" type="ORF">HYH03_008591</name>
</gene>
<feature type="chain" id="PRO_5032485865" description="Protein kinase domain-containing protein" evidence="8">
    <location>
        <begin position="26"/>
        <end position="4425"/>
    </location>
</feature>
<feature type="compositionally biased region" description="Gly residues" evidence="7">
    <location>
        <begin position="862"/>
        <end position="886"/>
    </location>
</feature>
<dbReference type="EMBL" id="JAEHOE010000039">
    <property type="protein sequence ID" value="KAG2493169.1"/>
    <property type="molecule type" value="Genomic_DNA"/>
</dbReference>
<evidence type="ECO:0000256" key="4">
    <source>
        <dbReference type="ARBA" id="ARBA00022777"/>
    </source>
</evidence>
<feature type="binding site" evidence="6">
    <location>
        <position position="3827"/>
    </location>
    <ligand>
        <name>ATP</name>
        <dbReference type="ChEBI" id="CHEBI:30616"/>
    </ligand>
</feature>
<evidence type="ECO:0000256" key="7">
    <source>
        <dbReference type="SAM" id="MobiDB-lite"/>
    </source>
</evidence>
<accession>A0A835Y0Q0</accession>
<feature type="compositionally biased region" description="Gly residues" evidence="7">
    <location>
        <begin position="1368"/>
        <end position="1389"/>
    </location>
</feature>
<keyword evidence="5 6" id="KW-0067">ATP-binding</keyword>
<feature type="compositionally biased region" description="Polar residues" evidence="7">
    <location>
        <begin position="2842"/>
        <end position="2852"/>
    </location>
</feature>
<feature type="domain" description="Protein kinase" evidence="9">
    <location>
        <begin position="2391"/>
        <end position="2986"/>
    </location>
</feature>
<protein>
    <recommendedName>
        <fullName evidence="9">Protein kinase domain-containing protein</fullName>
    </recommendedName>
</protein>
<keyword evidence="11" id="KW-1185">Reference proteome</keyword>
<dbReference type="CDD" id="cd14014">
    <property type="entry name" value="STKc_PknB_like"/>
    <property type="match status" value="1"/>
</dbReference>
<dbReference type="InterPro" id="IPR051681">
    <property type="entry name" value="Ser/Thr_Kinases-Pseudokinases"/>
</dbReference>
<evidence type="ECO:0000256" key="1">
    <source>
        <dbReference type="ARBA" id="ARBA00022527"/>
    </source>
</evidence>
<feature type="region of interest" description="Disordered" evidence="7">
    <location>
        <begin position="821"/>
        <end position="841"/>
    </location>
</feature>
<feature type="compositionally biased region" description="Low complexity" evidence="7">
    <location>
        <begin position="1038"/>
        <end position="1054"/>
    </location>
</feature>
<feature type="signal peptide" evidence="8">
    <location>
        <begin position="1"/>
        <end position="25"/>
    </location>
</feature>
<feature type="domain" description="Protein kinase" evidence="9">
    <location>
        <begin position="959"/>
        <end position="1306"/>
    </location>
</feature>
<dbReference type="PANTHER" id="PTHR44329">
    <property type="entry name" value="SERINE/THREONINE-PROTEIN KINASE TNNI3K-RELATED"/>
    <property type="match status" value="1"/>
</dbReference>
<dbReference type="InterPro" id="IPR001245">
    <property type="entry name" value="Ser-Thr/Tyr_kinase_cat_dom"/>
</dbReference>
<feature type="compositionally biased region" description="Low complexity" evidence="7">
    <location>
        <begin position="2470"/>
        <end position="2486"/>
    </location>
</feature>
<feature type="region of interest" description="Disordered" evidence="7">
    <location>
        <begin position="1234"/>
        <end position="1495"/>
    </location>
</feature>
<feature type="compositionally biased region" description="Low complexity" evidence="7">
    <location>
        <begin position="1352"/>
        <end position="1367"/>
    </location>
</feature>
<dbReference type="InterPro" id="IPR008271">
    <property type="entry name" value="Ser/Thr_kinase_AS"/>
</dbReference>
<dbReference type="Gene3D" id="1.10.510.10">
    <property type="entry name" value="Transferase(Phosphotransferase) domain 1"/>
    <property type="match status" value="3"/>
</dbReference>
<dbReference type="GO" id="GO:0004674">
    <property type="term" value="F:protein serine/threonine kinase activity"/>
    <property type="evidence" value="ECO:0007669"/>
    <property type="project" value="UniProtKB-KW"/>
</dbReference>
<evidence type="ECO:0000256" key="6">
    <source>
        <dbReference type="PROSITE-ProRule" id="PRU10141"/>
    </source>
</evidence>
<dbReference type="GO" id="GO:0005524">
    <property type="term" value="F:ATP binding"/>
    <property type="evidence" value="ECO:0007669"/>
    <property type="project" value="UniProtKB-UniRule"/>
</dbReference>
<feature type="binding site" evidence="6">
    <location>
        <position position="986"/>
    </location>
    <ligand>
        <name>ATP</name>
        <dbReference type="ChEBI" id="CHEBI:30616"/>
    </ligand>
</feature>
<dbReference type="InterPro" id="IPR017441">
    <property type="entry name" value="Protein_kinase_ATP_BS"/>
</dbReference>
<dbReference type="PROSITE" id="PS50011">
    <property type="entry name" value="PROTEIN_KINASE_DOM"/>
    <property type="match status" value="3"/>
</dbReference>
<evidence type="ECO:0000256" key="5">
    <source>
        <dbReference type="ARBA" id="ARBA00022840"/>
    </source>
</evidence>
<comment type="caution">
    <text evidence="10">The sequence shown here is derived from an EMBL/GenBank/DDBJ whole genome shotgun (WGS) entry which is preliminary data.</text>
</comment>
<feature type="compositionally biased region" description="Low complexity" evidence="7">
    <location>
        <begin position="4406"/>
        <end position="4425"/>
    </location>
</feature>
<feature type="region of interest" description="Disordered" evidence="7">
    <location>
        <begin position="2666"/>
        <end position="2743"/>
    </location>
</feature>
<feature type="compositionally biased region" description="Low complexity" evidence="7">
    <location>
        <begin position="1464"/>
        <end position="1485"/>
    </location>
</feature>
<dbReference type="Gene3D" id="3.30.200.20">
    <property type="entry name" value="Phosphorylase Kinase, domain 1"/>
    <property type="match status" value="3"/>
</dbReference>
<feature type="compositionally biased region" description="Low complexity" evidence="7">
    <location>
        <begin position="3887"/>
        <end position="3901"/>
    </location>
</feature>
<feature type="compositionally biased region" description="Gly residues" evidence="7">
    <location>
        <begin position="2813"/>
        <end position="2825"/>
    </location>
</feature>
<feature type="region of interest" description="Disordered" evidence="7">
    <location>
        <begin position="858"/>
        <end position="890"/>
    </location>
</feature>
<feature type="region of interest" description="Disordered" evidence="7">
    <location>
        <begin position="3660"/>
        <end position="3686"/>
    </location>
</feature>
<dbReference type="SUPFAM" id="SSF56112">
    <property type="entry name" value="Protein kinase-like (PK-like)"/>
    <property type="match status" value="3"/>
</dbReference>
<feature type="region of interest" description="Disordered" evidence="7">
    <location>
        <begin position="4405"/>
        <end position="4425"/>
    </location>
</feature>
<feature type="compositionally biased region" description="Low complexity" evidence="7">
    <location>
        <begin position="4215"/>
        <end position="4231"/>
    </location>
</feature>
<keyword evidence="1" id="KW-0723">Serine/threonine-protein kinase</keyword>
<feature type="compositionally biased region" description="Low complexity" evidence="7">
    <location>
        <begin position="4257"/>
        <end position="4276"/>
    </location>
</feature>
<keyword evidence="3 6" id="KW-0547">Nucleotide-binding</keyword>
<proteinExistence type="predicted"/>
<feature type="region of interest" description="Disordered" evidence="7">
    <location>
        <begin position="3887"/>
        <end position="3913"/>
    </location>
</feature>
<dbReference type="SMART" id="SM00220">
    <property type="entry name" value="S_TKc"/>
    <property type="match status" value="3"/>
</dbReference>
<name>A0A835Y0Q0_9CHLO</name>
<dbReference type="InterPro" id="IPR000719">
    <property type="entry name" value="Prot_kinase_dom"/>
</dbReference>
<feature type="region of interest" description="Disordered" evidence="7">
    <location>
        <begin position="2470"/>
        <end position="2504"/>
    </location>
</feature>
<feature type="domain" description="Protein kinase" evidence="9">
    <location>
        <begin position="3800"/>
        <end position="4395"/>
    </location>
</feature>
<organism evidence="10 11">
    <name type="scientific">Edaphochlamys debaryana</name>
    <dbReference type="NCBI Taxonomy" id="47281"/>
    <lineage>
        <taxon>Eukaryota</taxon>
        <taxon>Viridiplantae</taxon>
        <taxon>Chlorophyta</taxon>
        <taxon>core chlorophytes</taxon>
        <taxon>Chlorophyceae</taxon>
        <taxon>CS clade</taxon>
        <taxon>Chlamydomonadales</taxon>
        <taxon>Chlamydomonadales incertae sedis</taxon>
        <taxon>Edaphochlamys</taxon>
    </lineage>
</organism>
<keyword evidence="2" id="KW-0808">Transferase</keyword>
<feature type="compositionally biased region" description="Basic residues" evidence="7">
    <location>
        <begin position="3660"/>
        <end position="3670"/>
    </location>
</feature>
<feature type="compositionally biased region" description="Low complexity" evidence="7">
    <location>
        <begin position="2734"/>
        <end position="2743"/>
    </location>
</feature>
<dbReference type="InterPro" id="IPR011009">
    <property type="entry name" value="Kinase-like_dom_sf"/>
</dbReference>
<feature type="region of interest" description="Disordered" evidence="7">
    <location>
        <begin position="1038"/>
        <end position="1070"/>
    </location>
</feature>
<evidence type="ECO:0000313" key="10">
    <source>
        <dbReference type="EMBL" id="KAG2493169.1"/>
    </source>
</evidence>
<feature type="region of interest" description="Disordered" evidence="7">
    <location>
        <begin position="4077"/>
        <end position="4118"/>
    </location>
</feature>
<keyword evidence="8" id="KW-0732">Signal</keyword>
<sequence>MLGQRAVVAVLGLLGLSSVLARARARTILPINDTVSGCLGLEEPLADGLSLLGNRDDGNSVWETRGLPAGAISVTSGAVLLSDLTLSSALLAPGRFLVPSVLQLAPGVPLSLLRVRLSLASCHELLGQQQRACGMLPWAAVRVNNGSLAVDGWSGDGVTLRNVTVSCSPTASDPSPPPPCVALTASTAAELASALYALAGNGTGGGGGAEPPPAYVTLRANISLAPGAGWPLPLGRAPSIPVTRNLTLAGAPAQPAMMKDQDYAINAGALNGTGGPGGNVTVPSPGAVGDGDPGIAAAMPPVAAGWVWPLVAALDWAGRWDVVSVDAPYGVLTITGIVNENLPVGIPGKPFPLSLVAGQHWSVNVSRPRSFWLVDSLQVSPPGGFAYWQYWMTLALSPAKDLAEQAKWFLSFFPDTKPSNVGPDRIHYPRVSSARVQSRRTATTGTPVVYPATVVHSGLRTVLPDHMVPLTDMTGASNCAELAAALGATGDAFKPVVLLTSDITLRDTLEPPPNSSAAPATVSASSPDALMLPYLPNPKYAGAPGCGAAGGWPAGGVRLTRSIAIVGDVGRQLTVLDWGDRAGVIYVPRETEALLTIKGVAMGGNALHLRVVQGDGFSTAPMAHELYAIEPISPKVNLVLINVSIVVPAEEVQLVAALAAQEPVPPNTLPPQALAELKAVLQTSRIAGGNTSARPLPGGGYDVLLSTMYSIGMTGTAVRLTSDLEASLGPGLGRRASDPFNCSRHPAVGYLGGPGATPDGLAAAHDPGAGSGFPGWAAVIVAVGGALLLAGLLAAAVLWRRRGRQQGRSLEVEAKWGPALLPRLASGPRSSSEEGHSEAELSAAAALLPGAAWQVARRGSPLEGGGSGGASGGSGGEAAGFPTGGRSGERRMGVESAAAAFLPVVLSGHVSSTAQDSFDQPPSDLAELAEAGLAELPAEAELASMVAEFKEALSGGEELRIAEVLGAGAHGVVYRATWKGLSVAVKTLRFSDRMYGDEALRRAALREAAICCTLHHPNVVTTYTYELKPVRTVALAAPGAGPRAGGSAEAAAGRRGSDGPPGAHSGPGTGALRIVEPDVREWKLFLIQEFCEGGPLRELIDRGVFMWHTDTPLLPKVLHTALEVAAGMAHIHSRNVVHGDLKPDNVLMALNAAPPPAAPGPASMGRAPPPPLVAKVADFGLATKMEAGQTHVSNMCCGTFPYVSPEVLLHGNMTKAADVWSMGLLLWELAHGRPPWRPVNQDRFSSRRQGARALGPQRAPAVPPSTPTGAHEPPNPQPSATDCPSPAERPQGPTATAAAEPRHAEAAKPPFGNAVVGPRANEQVEPTRSQEDRAAAAVGRNSDPPRTPSKRSSAGGTTAAAALSSDTLGGGSEARGGGNGGGQRGGGSREGSKRIPSDGGSGGRRPRAEVGKPAEGAAVNDTQGVHAVPSPFQTATATLLGSSPRSDSPLSGARPPPPAPQPPAADVNTAAPADTAAGEQAAAGADLSPQQPPAVVGTAAPVCAAMASTSAAAGAVAPGPRAIGGAGEAGAAMALTSPPGLPPGATVDPSRLVWSPQLPPAYVALGRACLDPDPTRRPGFHHIVRQLLALQKEVNEAEAAGRLGLEEPLADGLSLLGNRDDGNSVWETRGLPAGAVSVTSGDVLLSDLTLSSALLTPGRFLVPSVLQLAPGVPLSLLRVRLSLASCHELLEQQQRACDMLPWAAVRVNSGSLAVDGWSGDGVTLRNVTVSCSPTASDPSPPPPCVALTASTAAELASALYALAGNGTGGGGGAEPPPAYVTLRANISLAPGAGWPLPFTSSPTPIPITRNLTLAGAPLLPSVAHIPAYAAYAGAANGSGGTNLSGAEAAALAVAGDPGIAGAMPPVAAGWLWPSFVALDLAGRWDLLSVDGRVGALTLTGLVLENMAIGVPRKQFPLSLVAGQTWAVRVSRPRSLWIVDTIQVNTPEELSYWQYWMTLALSPALQVKAQAAWMAALFPNTEARPWSSPPASSDMRSRLPDRKVPLTEMAGAGTCAELAAALGATGNAFKPVVVLTSDVTLRDTLRPPAAPSATPSATAGPDPASPLPYVVYPKYLNVSVCPAGSWPKEGVLLRRSMALVGDVGRRLTVLDWGDRAGAVVSPTESEIILTIKGVAMKGNPLYPRGGPTPSLAPLAHQTYAVHPVSPKVNLVLINVSIVVPAEEVQLVAALAAQQPVPPNTLPPQALAELKAVLQTSRIAGGNTSARRLPGGGYDVLLSTMYSIGMTGTTVRLTSDLEASLGPGLGRRGPDPFGFGPPAVDYVGGPGATPDGLDAYERRGSGKSSSAGVAVAGSVADDEPPVMEGGAAAPAALPMAMLPSEGGASAVSHDSFDQPPSDLAELVEAGLVELPAEAELASMVAEFKEALSGGEELRIAEVLGAGAHGVVYRATWKSLSVAVKTLRFSDRMYGDEALRRAALREAAICCTLHHPNVVTTYTYELKPVRTVALAAPGAGPRAGGSAEAAAGRRGSDGLPGAPSGPGTGALRIVEPDVREWKLFLIQEFCEGGPLRELIDRGVFMWHTDTPLLPKVLHTALEVAAGMAHIHSRNVVHGDLKPDNVLMALNAAPPPAAPGPASMGRAPPPPLVAKVADFGLATKMEAGQTHVSNMCCGTFPYVSPEVLLHGNMTKAADVWSMGLLLWELAHGRPPWRTGRRRGVQAMPATSPFSPGRPPLGSQQGPSTSPPAGPGRQVSTLLAGSRLTHAPTPADASRVDRGAAASAGGARVAREHLPSGAAMAGAQLASRQASAAIAVGRSAAASAANVSDPPHAPFRGVVVAAPAISSLELSSSEHSSGGHGNGHGNGSGEGSRPRDGSRAAALAHPSTHSPLTTSAAAQLPSAPTARQQTAAEPGPALGWQAPPLQPHDEQPMLVGTSSPGRRALQMAASAGGAVAPGPGAVRGAEGAGAAAAAMALTSPPGLPPGAMVDPSRLVWSPQLPPAYVALGRACLDPDPTRRPGFHHIVRQLLALQKEVNEGKAAGDVLLSDLTLSSALLTPGRFLVPSVLQLAPGVPLSLLRVRLSLASCHELLGQQQRACDMLPWAAVRVNSGSLAVDGWSGDGVTLRNVTVSCSPTASDPSPPPPCVALTASTAAELASALYALAGNGIGSGSGAEPPPTYVTLRANISLAPGGGWPLPFTGSPTPIPITRNLTLAGAPLLPSVTRVPAYAAYAGAANGTGGTNLSGAEAAALAVPGDPGIAAAMPPVAAGWVWPPLVALNLAARWDVVSVEGPAGALTLTGLVLEDMAIGVPRKEFPLSLVAGQTWAVRVSRPRSLWVVDTIQVNTAEEFSYLTPAEQVKAQVAWISAMFPDTMGAGTCAELAAALGAEGDAYKPVVVLTSDISLRDRLRPGAPAATPSAAGSNHSSGAATPLPYVVNPKYLAASVCPAGSWPEEGVRMHRSMALVGDVGWRLTVLDWGDRAGAVVSPTESETVLTIKGMAMKGNALYPRGGPTPSLAPLAHQTIAINPVTPKVNLVLINVSIVVPAEEVQLVAALAAQQPVPPNTLPPQALAELKAVLQTSRIAGGNTSARRLPGGGYDVLLSTMYSTGMTGTTVRLTSDLEASLGPGLARRGPDPFGFGPPVVDYLGGPGATPDGLNAYADRGSGKGSAFPTWAVALATVGGGALFVALPATILWLCSSRRSQRPGSTRKRAQSPGANVGGSAGDARRASTQALLPAGPEGAGLGTPSRLSSAGAAVAGSVGAGVDDGRPAAETLAAAPAALPMAVLSSEGGASAVSHDSFDQPPSDLAELADAGLAELPAEAELASMVAEFKEALSGGEELRIAEVLGAGAHGVVYRATWKGLSVAVKTLRFSDRMYGDEALRRAALREAAICCTLHHPNVVTTYTYELKPVRTVALAAPGAGLRAGRSAEAAAGRRGSDGPPGAPSGPGTGALRIVEPDVREWKLFLIQEFCEGGPLRELIDRGVFMWHTDTPLLPKVLHTALEVAAGMAHIHSRNVVHGDLKPDNVLMALNAAPPPAAPGPASMGRAPPPPLVAKVADFGLATKMEAGQTHVSNMCCGTFPYVSPEVLLHGNMTKAADVWSMGLLLWELAHGRPPWRAGRRRGAQVVPATPPFSPGRPPLGSQQGPSTSPPAGPGRQVATLLAGSRLPHVPTPADASRVDKGAAAAAGGARVAREQLPSGAAMAGAQLASRQASAAIAVGWSAAASAAHVSDPPHAPFRGVVVAAPAISSLELSSSEHSSGGYGNVNSNGSGEGSRPRDGSRVAALAHPSTHSPFATSAAAQLPSPSAARQQPAAEPGPALGWQAPPLQPHDGQPVLVGTSSPGRRALQMAASAGGAVAPGPGAVRGAEGAGAAAAAMALTSPPGLPPGATVDPSRLVWSPQLPPAYMALGRACLDSDPTRRPGFHHIVRQLLALQKEVNEAEAKAAAAAMTPSRGPSSGGHSS</sequence>
<feature type="binding site" evidence="6">
    <location>
        <position position="2418"/>
    </location>
    <ligand>
        <name>ATP</name>
        <dbReference type="ChEBI" id="CHEBI:30616"/>
    </ligand>
</feature>
<feature type="region of interest" description="Disordered" evidence="7">
    <location>
        <begin position="4215"/>
        <end position="4283"/>
    </location>
</feature>
<dbReference type="PROSITE" id="PS00107">
    <property type="entry name" value="PROTEIN_KINASE_ATP"/>
    <property type="match status" value="3"/>
</dbReference>